<name>A0A7J6XH30_THATH</name>
<evidence type="ECO:0000256" key="2">
    <source>
        <dbReference type="ARBA" id="ARBA00022771"/>
    </source>
</evidence>
<gene>
    <name evidence="6" type="ORF">FRX31_001957</name>
</gene>
<dbReference type="PANTHER" id="PTHR31948:SF140">
    <property type="entry name" value="ZINC-FINGER HOMEODOMAIN PROTEIN 2"/>
    <property type="match status" value="1"/>
</dbReference>
<keyword evidence="2" id="KW-0863">Zinc-finger</keyword>
<organism evidence="6 7">
    <name type="scientific">Thalictrum thalictroides</name>
    <name type="common">Rue-anemone</name>
    <name type="synonym">Anemone thalictroides</name>
    <dbReference type="NCBI Taxonomy" id="46969"/>
    <lineage>
        <taxon>Eukaryota</taxon>
        <taxon>Viridiplantae</taxon>
        <taxon>Streptophyta</taxon>
        <taxon>Embryophyta</taxon>
        <taxon>Tracheophyta</taxon>
        <taxon>Spermatophyta</taxon>
        <taxon>Magnoliopsida</taxon>
        <taxon>Ranunculales</taxon>
        <taxon>Ranunculaceae</taxon>
        <taxon>Thalictroideae</taxon>
        <taxon>Thalictrum</taxon>
    </lineage>
</organism>
<feature type="chain" id="PRO_5029643543" description="ZF-HD dimerization-type domain-containing protein" evidence="4">
    <location>
        <begin position="21"/>
        <end position="146"/>
    </location>
</feature>
<evidence type="ECO:0000313" key="7">
    <source>
        <dbReference type="Proteomes" id="UP000554482"/>
    </source>
</evidence>
<sequence>MKFFPVAVAWCFIMLQKIERLFSYILCHSSAEIINLCHVYVDIATAENHDAVLGKHATDGCLEYLQQDRKHPYNLYCSACFCHRNFHMKSFKPISGWLSLGNGMERGESSRNIKRSVVVDPIYLPWQQLHKSVFHHYFLTACSQHI</sequence>
<dbReference type="PROSITE" id="PS51523">
    <property type="entry name" value="ZF_HD_DIMER"/>
    <property type="match status" value="1"/>
</dbReference>
<keyword evidence="3" id="KW-0862">Zinc</keyword>
<feature type="domain" description="ZF-HD dimerization-type" evidence="5">
    <location>
        <begin position="42"/>
        <end position="90"/>
    </location>
</feature>
<evidence type="ECO:0000313" key="6">
    <source>
        <dbReference type="EMBL" id="KAF5208455.1"/>
    </source>
</evidence>
<evidence type="ECO:0000256" key="3">
    <source>
        <dbReference type="ARBA" id="ARBA00022833"/>
    </source>
</evidence>
<dbReference type="AlphaFoldDB" id="A0A7J6XH30"/>
<dbReference type="GO" id="GO:0003700">
    <property type="term" value="F:DNA-binding transcription factor activity"/>
    <property type="evidence" value="ECO:0007669"/>
    <property type="project" value="TreeGrafter"/>
</dbReference>
<dbReference type="Proteomes" id="UP000554482">
    <property type="component" value="Unassembled WGS sequence"/>
</dbReference>
<dbReference type="Pfam" id="PF04770">
    <property type="entry name" value="ZF-HD_dimer"/>
    <property type="match status" value="1"/>
</dbReference>
<accession>A0A7J6XH30</accession>
<evidence type="ECO:0000259" key="5">
    <source>
        <dbReference type="PROSITE" id="PS51523"/>
    </source>
</evidence>
<reference evidence="6 7" key="1">
    <citation type="submission" date="2020-06" db="EMBL/GenBank/DDBJ databases">
        <title>Transcriptomic and genomic resources for Thalictrum thalictroides and T. hernandezii: Facilitating candidate gene discovery in an emerging model plant lineage.</title>
        <authorList>
            <person name="Arias T."/>
            <person name="Riano-Pachon D.M."/>
            <person name="Di Stilio V.S."/>
        </authorList>
    </citation>
    <scope>NUCLEOTIDE SEQUENCE [LARGE SCALE GENOMIC DNA]</scope>
    <source>
        <strain evidence="7">cv. WT478/WT964</strain>
        <tissue evidence="6">Leaves</tissue>
    </source>
</reference>
<keyword evidence="4" id="KW-0732">Signal</keyword>
<dbReference type="GO" id="GO:0000976">
    <property type="term" value="F:transcription cis-regulatory region binding"/>
    <property type="evidence" value="ECO:0007669"/>
    <property type="project" value="TreeGrafter"/>
</dbReference>
<dbReference type="GO" id="GO:0008270">
    <property type="term" value="F:zinc ion binding"/>
    <property type="evidence" value="ECO:0007669"/>
    <property type="project" value="UniProtKB-KW"/>
</dbReference>
<protein>
    <recommendedName>
        <fullName evidence="5">ZF-HD dimerization-type domain-containing protein</fullName>
    </recommendedName>
</protein>
<dbReference type="InterPro" id="IPR006456">
    <property type="entry name" value="ZF_HD_homeobox_Cys/His_dimer"/>
</dbReference>
<feature type="signal peptide" evidence="4">
    <location>
        <begin position="1"/>
        <end position="20"/>
    </location>
</feature>
<dbReference type="GO" id="GO:0050793">
    <property type="term" value="P:regulation of developmental process"/>
    <property type="evidence" value="ECO:0007669"/>
    <property type="project" value="TreeGrafter"/>
</dbReference>
<proteinExistence type="predicted"/>
<comment type="caution">
    <text evidence="6">The sequence shown here is derived from an EMBL/GenBank/DDBJ whole genome shotgun (WGS) entry which is preliminary data.</text>
</comment>
<evidence type="ECO:0000256" key="4">
    <source>
        <dbReference type="SAM" id="SignalP"/>
    </source>
</evidence>
<keyword evidence="7" id="KW-1185">Reference proteome</keyword>
<keyword evidence="1" id="KW-0479">Metal-binding</keyword>
<dbReference type="PANTHER" id="PTHR31948">
    <property type="entry name" value="ZINC-FINGER HOMEODOMAIN PROTEIN 2"/>
    <property type="match status" value="1"/>
</dbReference>
<dbReference type="EMBL" id="JABWDY010000026">
    <property type="protein sequence ID" value="KAF5208455.1"/>
    <property type="molecule type" value="Genomic_DNA"/>
</dbReference>
<evidence type="ECO:0000256" key="1">
    <source>
        <dbReference type="ARBA" id="ARBA00022723"/>
    </source>
</evidence>
<dbReference type="GO" id="GO:0005634">
    <property type="term" value="C:nucleus"/>
    <property type="evidence" value="ECO:0007669"/>
    <property type="project" value="TreeGrafter"/>
</dbReference>